<dbReference type="Gene3D" id="2.40.160.20">
    <property type="match status" value="1"/>
</dbReference>
<dbReference type="OrthoDB" id="1118003at2"/>
<feature type="chain" id="PRO_5021471877" description="Outer membrane protein beta-barrel domain-containing protein" evidence="1">
    <location>
        <begin position="22"/>
        <end position="176"/>
    </location>
</feature>
<proteinExistence type="predicted"/>
<dbReference type="SUPFAM" id="SSF56925">
    <property type="entry name" value="OMPA-like"/>
    <property type="match status" value="1"/>
</dbReference>
<reference evidence="2 3" key="1">
    <citation type="submission" date="2019-04" db="EMBL/GenBank/DDBJ databases">
        <title>Natronospirillum operosus gen. nov., sp. nov., a haloalkaliphilic satellite isolated from decaying biomass of laboratory culture of cyanobacterium Geitlerinema sp. and proposal of Natronospirillaceae fam. nov. and Saccharospirillaceae fam. nov.</title>
        <authorList>
            <person name="Kevbrin V."/>
            <person name="Boltyanskaya Y."/>
            <person name="Koziaeva V."/>
            <person name="Grouzdev D.S."/>
            <person name="Park M."/>
            <person name="Cho J."/>
        </authorList>
    </citation>
    <scope>NUCLEOTIDE SEQUENCE [LARGE SCALE GENOMIC DNA]</scope>
    <source>
        <strain evidence="2 3">G-116</strain>
    </source>
</reference>
<evidence type="ECO:0000313" key="3">
    <source>
        <dbReference type="Proteomes" id="UP000297475"/>
    </source>
</evidence>
<name>A0A4Z0WBA1_9GAMM</name>
<keyword evidence="3" id="KW-1185">Reference proteome</keyword>
<accession>A0A4Z0WBA1</accession>
<organism evidence="2 3">
    <name type="scientific">Natronospirillum operosum</name>
    <dbReference type="NCBI Taxonomy" id="2759953"/>
    <lineage>
        <taxon>Bacteria</taxon>
        <taxon>Pseudomonadati</taxon>
        <taxon>Pseudomonadota</taxon>
        <taxon>Gammaproteobacteria</taxon>
        <taxon>Oceanospirillales</taxon>
        <taxon>Natronospirillaceae</taxon>
        <taxon>Natronospirillum</taxon>
    </lineage>
</organism>
<feature type="signal peptide" evidence="1">
    <location>
        <begin position="1"/>
        <end position="21"/>
    </location>
</feature>
<evidence type="ECO:0008006" key="4">
    <source>
        <dbReference type="Google" id="ProtNLM"/>
    </source>
</evidence>
<evidence type="ECO:0000256" key="1">
    <source>
        <dbReference type="SAM" id="SignalP"/>
    </source>
</evidence>
<dbReference type="EMBL" id="SRMF01000007">
    <property type="protein sequence ID" value="TGG91776.1"/>
    <property type="molecule type" value="Genomic_DNA"/>
</dbReference>
<gene>
    <name evidence="2" type="ORF">E4656_15445</name>
</gene>
<protein>
    <recommendedName>
        <fullName evidence="4">Outer membrane protein beta-barrel domain-containing protein</fullName>
    </recommendedName>
</protein>
<keyword evidence="1" id="KW-0732">Signal</keyword>
<sequence length="176" mass="18677">MKKTLLPAAIALAALSAPVSAYTLSEGDNVVGGTVGFGFTTLNNALTFGAAYERGLIDDLFSDFNFAVGAQGTYTDYSGGLNYSLSHTFIGAQANLHYDNGDSELQPYGGLVLGYNNWSYGDDNISGSWGSGISSGLQVGTRYYFSEEFAANVRWNTSLGGWGTFSQLNVGVDYSF</sequence>
<evidence type="ECO:0000313" key="2">
    <source>
        <dbReference type="EMBL" id="TGG91776.1"/>
    </source>
</evidence>
<dbReference type="AlphaFoldDB" id="A0A4Z0WBA1"/>
<dbReference type="Proteomes" id="UP000297475">
    <property type="component" value="Unassembled WGS sequence"/>
</dbReference>
<dbReference type="InterPro" id="IPR011250">
    <property type="entry name" value="OMP/PagP_B-barrel"/>
</dbReference>
<comment type="caution">
    <text evidence="2">The sequence shown here is derived from an EMBL/GenBank/DDBJ whole genome shotgun (WGS) entry which is preliminary data.</text>
</comment>
<dbReference type="RefSeq" id="WP_135484187.1">
    <property type="nucleotide sequence ID" value="NZ_SRMF01000007.1"/>
</dbReference>